<sequence>MKGCGFKRSTIHDPVLENAAQNWANVLGNKKDCLVHEDPRRYGENLFFFGAKTFPTPTTTALSVTQSFYMESVGYNYNTGSRNSVAKPSLGLENRSVFRLPAESE</sequence>
<name>A0A0D8XCN5_DICVI</name>
<dbReference type="STRING" id="29172.A0A0D8XCN5"/>
<gene>
    <name evidence="1" type="ORF">DICVIV_13882</name>
</gene>
<evidence type="ECO:0000313" key="1">
    <source>
        <dbReference type="EMBL" id="KJH40186.1"/>
    </source>
</evidence>
<evidence type="ECO:0000313" key="2">
    <source>
        <dbReference type="Proteomes" id="UP000053766"/>
    </source>
</evidence>
<reference evidence="2" key="2">
    <citation type="journal article" date="2016" name="Sci. Rep.">
        <title>Dictyocaulus viviparus genome, variome and transcriptome elucidate lungworm biology and support future intervention.</title>
        <authorList>
            <person name="McNulty S.N."/>
            <person name="Strube C."/>
            <person name="Rosa B.A."/>
            <person name="Martin J.C."/>
            <person name="Tyagi R."/>
            <person name="Choi Y.J."/>
            <person name="Wang Q."/>
            <person name="Hallsworth Pepin K."/>
            <person name="Zhang X."/>
            <person name="Ozersky P."/>
            <person name="Wilson R.K."/>
            <person name="Sternberg P.W."/>
            <person name="Gasser R.B."/>
            <person name="Mitreva M."/>
        </authorList>
    </citation>
    <scope>NUCLEOTIDE SEQUENCE [LARGE SCALE GENOMIC DNA]</scope>
    <source>
        <strain evidence="2">HannoverDv2000</strain>
    </source>
</reference>
<dbReference type="InterPro" id="IPR035940">
    <property type="entry name" value="CAP_sf"/>
</dbReference>
<organism evidence="1 2">
    <name type="scientific">Dictyocaulus viviparus</name>
    <name type="common">Bovine lungworm</name>
    <dbReference type="NCBI Taxonomy" id="29172"/>
    <lineage>
        <taxon>Eukaryota</taxon>
        <taxon>Metazoa</taxon>
        <taxon>Ecdysozoa</taxon>
        <taxon>Nematoda</taxon>
        <taxon>Chromadorea</taxon>
        <taxon>Rhabditida</taxon>
        <taxon>Rhabditina</taxon>
        <taxon>Rhabditomorpha</taxon>
        <taxon>Strongyloidea</taxon>
        <taxon>Metastrongylidae</taxon>
        <taxon>Dictyocaulus</taxon>
    </lineage>
</organism>
<dbReference type="Proteomes" id="UP000053766">
    <property type="component" value="Unassembled WGS sequence"/>
</dbReference>
<keyword evidence="2" id="KW-1185">Reference proteome</keyword>
<reference evidence="1 2" key="1">
    <citation type="submission" date="2013-11" db="EMBL/GenBank/DDBJ databases">
        <title>Draft genome of the bovine lungworm Dictyocaulus viviparus.</title>
        <authorList>
            <person name="Mitreva M."/>
        </authorList>
    </citation>
    <scope>NUCLEOTIDE SEQUENCE [LARGE SCALE GENOMIC DNA]</scope>
    <source>
        <strain evidence="1 2">HannoverDv2000</strain>
    </source>
</reference>
<dbReference type="EMBL" id="KN717617">
    <property type="protein sequence ID" value="KJH40186.1"/>
    <property type="molecule type" value="Genomic_DNA"/>
</dbReference>
<dbReference type="OrthoDB" id="337038at2759"/>
<proteinExistence type="predicted"/>
<accession>A0A0D8XCN5</accession>
<dbReference type="SUPFAM" id="SSF55797">
    <property type="entry name" value="PR-1-like"/>
    <property type="match status" value="1"/>
</dbReference>
<dbReference type="AlphaFoldDB" id="A0A0D8XCN5"/>
<evidence type="ECO:0008006" key="3">
    <source>
        <dbReference type="Google" id="ProtNLM"/>
    </source>
</evidence>
<protein>
    <recommendedName>
        <fullName evidence="3">SCP domain-containing protein</fullName>
    </recommendedName>
</protein>
<dbReference type="Gene3D" id="3.40.33.10">
    <property type="entry name" value="CAP"/>
    <property type="match status" value="1"/>
</dbReference>